<keyword evidence="1" id="KW-1133">Transmembrane helix</keyword>
<feature type="transmembrane region" description="Helical" evidence="1">
    <location>
        <begin position="95"/>
        <end position="115"/>
    </location>
</feature>
<reference evidence="3" key="1">
    <citation type="journal article" date="2019" name="Int. J. Syst. Evol. Microbiol.">
        <title>The Global Catalogue of Microorganisms (GCM) 10K type strain sequencing project: providing services to taxonomists for standard genome sequencing and annotation.</title>
        <authorList>
            <consortium name="The Broad Institute Genomics Platform"/>
            <consortium name="The Broad Institute Genome Sequencing Center for Infectious Disease"/>
            <person name="Wu L."/>
            <person name="Ma J."/>
        </authorList>
    </citation>
    <scope>NUCLEOTIDE SEQUENCE [LARGE SCALE GENOMIC DNA]</scope>
    <source>
        <strain evidence="3">CCUG 60529</strain>
    </source>
</reference>
<gene>
    <name evidence="2" type="ORF">ACFQ0I_02985</name>
</gene>
<feature type="transmembrane region" description="Helical" evidence="1">
    <location>
        <begin position="121"/>
        <end position="138"/>
    </location>
</feature>
<feature type="transmembrane region" description="Helical" evidence="1">
    <location>
        <begin position="193"/>
        <end position="213"/>
    </location>
</feature>
<evidence type="ECO:0000313" key="2">
    <source>
        <dbReference type="EMBL" id="MFD0834716.1"/>
    </source>
</evidence>
<keyword evidence="3" id="KW-1185">Reference proteome</keyword>
<dbReference type="EMBL" id="JBHTIB010000002">
    <property type="protein sequence ID" value="MFD0834716.1"/>
    <property type="molecule type" value="Genomic_DNA"/>
</dbReference>
<keyword evidence="1" id="KW-0472">Membrane</keyword>
<comment type="caution">
    <text evidence="2">The sequence shown here is derived from an EMBL/GenBank/DDBJ whole genome shotgun (WGS) entry which is preliminary data.</text>
</comment>
<accession>A0ABW3BNQ6</accession>
<protein>
    <submittedName>
        <fullName evidence="2">Uncharacterized protein</fullName>
    </submittedName>
</protein>
<keyword evidence="1" id="KW-0812">Transmembrane</keyword>
<dbReference type="Proteomes" id="UP001597011">
    <property type="component" value="Unassembled WGS sequence"/>
</dbReference>
<feature type="transmembrane region" description="Helical" evidence="1">
    <location>
        <begin position="159"/>
        <end position="181"/>
    </location>
</feature>
<proteinExistence type="predicted"/>
<organism evidence="2 3">
    <name type="scientific">Mariniflexile aquimaris</name>
    <dbReference type="NCBI Taxonomy" id="881009"/>
    <lineage>
        <taxon>Bacteria</taxon>
        <taxon>Pseudomonadati</taxon>
        <taxon>Bacteroidota</taxon>
        <taxon>Flavobacteriia</taxon>
        <taxon>Flavobacteriales</taxon>
        <taxon>Flavobacteriaceae</taxon>
        <taxon>Mariniflexile</taxon>
    </lineage>
</organism>
<dbReference type="RefSeq" id="WP_379939201.1">
    <property type="nucleotide sequence ID" value="NZ_JBHTIB010000002.1"/>
</dbReference>
<evidence type="ECO:0000313" key="3">
    <source>
        <dbReference type="Proteomes" id="UP001597011"/>
    </source>
</evidence>
<sequence length="234" mass="27893">MKKLDEVQIETLYVFTRKHFVEWYDVQTELVDHLANGIEDQWQENPNITFDEALTKEFKKFGVFGFSEIVEQKTNALSKHYIKEVLKYLKEYFKLPKIIITSFSVWVVFKLMQLFEHKDYFVIPLVFIVFGYVIFYATKENLRIKKSFKETGKKWLFENIYGQMGGFIHLFNIGIYFPIISNSKAEWSVTSQFIFSFCVVLYVLLIYISIKVVSPKLRQKLAKEHPEYFLTFNA</sequence>
<name>A0ABW3BNQ6_9FLAO</name>
<evidence type="ECO:0000256" key="1">
    <source>
        <dbReference type="SAM" id="Phobius"/>
    </source>
</evidence>